<dbReference type="RefSeq" id="WP_092548919.1">
    <property type="nucleotide sequence ID" value="NZ_FNPZ01000001.1"/>
</dbReference>
<evidence type="ECO:0000313" key="2">
    <source>
        <dbReference type="Proteomes" id="UP000198891"/>
    </source>
</evidence>
<organism evidence="1 2">
    <name type="scientific">Herbiconiux ginsengi</name>
    <dbReference type="NCBI Taxonomy" id="381665"/>
    <lineage>
        <taxon>Bacteria</taxon>
        <taxon>Bacillati</taxon>
        <taxon>Actinomycetota</taxon>
        <taxon>Actinomycetes</taxon>
        <taxon>Micrococcales</taxon>
        <taxon>Microbacteriaceae</taxon>
        <taxon>Herbiconiux</taxon>
    </lineage>
</organism>
<gene>
    <name evidence="1" type="ORF">SAMN05216554_0747</name>
</gene>
<evidence type="ECO:0000313" key="1">
    <source>
        <dbReference type="EMBL" id="SDY57049.1"/>
    </source>
</evidence>
<dbReference type="STRING" id="381665.SAMN05216554_0747"/>
<sequence>MAVNLRIPEELDRELARVAEAEHVSKSALLLQGAELIVRRHTRRRAIDDGLDFVQSHDAELLTRLEDA</sequence>
<dbReference type="EMBL" id="FNPZ01000001">
    <property type="protein sequence ID" value="SDY57049.1"/>
    <property type="molecule type" value="Genomic_DNA"/>
</dbReference>
<dbReference type="SUPFAM" id="SSF47598">
    <property type="entry name" value="Ribbon-helix-helix"/>
    <property type="match status" value="1"/>
</dbReference>
<dbReference type="GO" id="GO:0006355">
    <property type="term" value="P:regulation of DNA-templated transcription"/>
    <property type="evidence" value="ECO:0007669"/>
    <property type="project" value="InterPro"/>
</dbReference>
<dbReference type="InterPro" id="IPR010985">
    <property type="entry name" value="Ribbon_hlx_hlx"/>
</dbReference>
<proteinExistence type="predicted"/>
<dbReference type="Proteomes" id="UP000198891">
    <property type="component" value="Unassembled WGS sequence"/>
</dbReference>
<accession>A0A1H3KYH8</accession>
<name>A0A1H3KYH8_9MICO</name>
<dbReference type="AlphaFoldDB" id="A0A1H3KYH8"/>
<dbReference type="OrthoDB" id="4426404at2"/>
<reference evidence="1 2" key="1">
    <citation type="submission" date="2016-10" db="EMBL/GenBank/DDBJ databases">
        <authorList>
            <person name="de Groot N.N."/>
        </authorList>
    </citation>
    <scope>NUCLEOTIDE SEQUENCE [LARGE SCALE GENOMIC DNA]</scope>
    <source>
        <strain evidence="1 2">CGMCC 4.3491</strain>
    </source>
</reference>
<evidence type="ECO:0008006" key="3">
    <source>
        <dbReference type="Google" id="ProtNLM"/>
    </source>
</evidence>
<protein>
    <recommendedName>
        <fullName evidence="3">Ribbon-helix-helix protein, copG family</fullName>
    </recommendedName>
</protein>
<keyword evidence="2" id="KW-1185">Reference proteome</keyword>